<comment type="caution">
    <text evidence="4">The sequence shown here is derived from an EMBL/GenBank/DDBJ whole genome shotgun (WGS) entry which is preliminary data.</text>
</comment>
<keyword evidence="1" id="KW-1133">Transmembrane helix</keyword>
<dbReference type="InterPro" id="IPR013783">
    <property type="entry name" value="Ig-like_fold"/>
</dbReference>
<evidence type="ECO:0000313" key="4">
    <source>
        <dbReference type="EMBL" id="GAA3227707.1"/>
    </source>
</evidence>
<reference evidence="5" key="1">
    <citation type="journal article" date="2019" name="Int. J. Syst. Evol. Microbiol.">
        <title>The Global Catalogue of Microorganisms (GCM) 10K type strain sequencing project: providing services to taxonomists for standard genome sequencing and annotation.</title>
        <authorList>
            <consortium name="The Broad Institute Genomics Platform"/>
            <consortium name="The Broad Institute Genome Sequencing Center for Infectious Disease"/>
            <person name="Wu L."/>
            <person name="Ma J."/>
        </authorList>
    </citation>
    <scope>NUCLEOTIDE SEQUENCE [LARGE SCALE GENOMIC DNA]</scope>
    <source>
        <strain evidence="5">JCM 9377</strain>
    </source>
</reference>
<dbReference type="Gene3D" id="2.60.40.10">
    <property type="entry name" value="Immunoglobulins"/>
    <property type="match status" value="1"/>
</dbReference>
<organism evidence="4 5">
    <name type="scientific">Actinocorallia longicatena</name>
    <dbReference type="NCBI Taxonomy" id="111803"/>
    <lineage>
        <taxon>Bacteria</taxon>
        <taxon>Bacillati</taxon>
        <taxon>Actinomycetota</taxon>
        <taxon>Actinomycetes</taxon>
        <taxon>Streptosporangiales</taxon>
        <taxon>Thermomonosporaceae</taxon>
        <taxon>Actinocorallia</taxon>
    </lineage>
</organism>
<dbReference type="NCBIfam" id="TIGR01167">
    <property type="entry name" value="LPXTG_anchor"/>
    <property type="match status" value="1"/>
</dbReference>
<feature type="transmembrane region" description="Helical" evidence="1">
    <location>
        <begin position="338"/>
        <end position="357"/>
    </location>
</feature>
<dbReference type="InterPro" id="IPR001434">
    <property type="entry name" value="OmcB-like_DUF11"/>
</dbReference>
<name>A0ABP6QK10_9ACTN</name>
<sequence length="359" mass="35879">MRRRSVLVSVLLGAALAASSGAPAAANDRPGVGRLKRAGAVLPGPVAEARADVPEAPEVPAVPEVPEAPVVSRAEVPRAAVRRGVLNVGLGVEPGGKVRQGTVLSYVARVRNAGTAAASGVRVSVVLPAGVGLLGVGGDGCVEQGNGALCRVGSLEVGGSAAVTVSAVVKARAGGEQIARAVVSGGNALEGSGTASVFVRPGTDLAVRLAAPRRAVAGRAFTMVARVVNRGSVAAGRVRVALGTERARIVGLAENCRARGDEGRCDLGRLAPGESATVRVRIVVDPDAHGVIGNFAATASADVGDVDPENNTAVALVEVVAPVVPQGRMLPETGTDPVPLAALGLMLVVTGCLLLRFER</sequence>
<feature type="chain" id="PRO_5046731060" description="DUF11 domain-containing protein" evidence="2">
    <location>
        <begin position="25"/>
        <end position="359"/>
    </location>
</feature>
<proteinExistence type="predicted"/>
<dbReference type="Pfam" id="PF01345">
    <property type="entry name" value="DUF11"/>
    <property type="match status" value="2"/>
</dbReference>
<keyword evidence="1" id="KW-0472">Membrane</keyword>
<evidence type="ECO:0000256" key="1">
    <source>
        <dbReference type="SAM" id="Phobius"/>
    </source>
</evidence>
<accession>A0ABP6QK10</accession>
<gene>
    <name evidence="4" type="ORF">GCM10010468_56690</name>
</gene>
<keyword evidence="2" id="KW-0732">Signal</keyword>
<keyword evidence="5" id="KW-1185">Reference proteome</keyword>
<evidence type="ECO:0000256" key="2">
    <source>
        <dbReference type="SAM" id="SignalP"/>
    </source>
</evidence>
<evidence type="ECO:0000313" key="5">
    <source>
        <dbReference type="Proteomes" id="UP001501237"/>
    </source>
</evidence>
<feature type="domain" description="DUF11" evidence="3">
    <location>
        <begin position="97"/>
        <end position="185"/>
    </location>
</feature>
<protein>
    <recommendedName>
        <fullName evidence="3">DUF11 domain-containing protein</fullName>
    </recommendedName>
</protein>
<dbReference type="Proteomes" id="UP001501237">
    <property type="component" value="Unassembled WGS sequence"/>
</dbReference>
<evidence type="ECO:0000259" key="3">
    <source>
        <dbReference type="Pfam" id="PF01345"/>
    </source>
</evidence>
<keyword evidence="1" id="KW-0812">Transmembrane</keyword>
<feature type="signal peptide" evidence="2">
    <location>
        <begin position="1"/>
        <end position="24"/>
    </location>
</feature>
<dbReference type="EMBL" id="BAAAUV010000017">
    <property type="protein sequence ID" value="GAA3227707.1"/>
    <property type="molecule type" value="Genomic_DNA"/>
</dbReference>
<feature type="domain" description="DUF11" evidence="3">
    <location>
        <begin position="204"/>
        <end position="315"/>
    </location>
</feature>